<dbReference type="AlphaFoldDB" id="S9SE40"/>
<protein>
    <recommendedName>
        <fullName evidence="3">HMA domain-containing protein</fullName>
    </recommendedName>
</protein>
<proteinExistence type="predicted"/>
<sequence>MTHAPLPRRLILALDSAADPTTLARVAAIAGIAEISPNDDGRRVTLSYDLNRATLGELEPLLTAAGLVLSRRRLHRWRRGWAAFQDDNIRSNTRLRHQCCCTPPDQR</sequence>
<evidence type="ECO:0000313" key="2">
    <source>
        <dbReference type="Proteomes" id="UP000015350"/>
    </source>
</evidence>
<dbReference type="Proteomes" id="UP000015350">
    <property type="component" value="Unassembled WGS sequence"/>
</dbReference>
<dbReference type="STRING" id="1316936.K678_02890"/>
<comment type="caution">
    <text evidence="1">The sequence shown here is derived from an EMBL/GenBank/DDBJ whole genome shotgun (WGS) entry which is preliminary data.</text>
</comment>
<dbReference type="EMBL" id="AQPH01000006">
    <property type="protein sequence ID" value="EPY03004.1"/>
    <property type="molecule type" value="Genomic_DNA"/>
</dbReference>
<dbReference type="OrthoDB" id="7360393at2"/>
<accession>S9SE40</accession>
<evidence type="ECO:0000313" key="1">
    <source>
        <dbReference type="EMBL" id="EPY03004.1"/>
    </source>
</evidence>
<dbReference type="eggNOG" id="ENOG502ZKI9">
    <property type="taxonomic scope" value="Bacteria"/>
</dbReference>
<dbReference type="RefSeq" id="WP_021130960.1">
    <property type="nucleotide sequence ID" value="NZ_AQPH01000006.1"/>
</dbReference>
<evidence type="ECO:0008006" key="3">
    <source>
        <dbReference type="Google" id="ProtNLM"/>
    </source>
</evidence>
<organism evidence="1 2">
    <name type="scientific">Magnetospirillum fulvum MGU-K5</name>
    <dbReference type="NCBI Taxonomy" id="1316936"/>
    <lineage>
        <taxon>Bacteria</taxon>
        <taxon>Pseudomonadati</taxon>
        <taxon>Pseudomonadota</taxon>
        <taxon>Alphaproteobacteria</taxon>
        <taxon>Rhodospirillales</taxon>
        <taxon>Rhodospirillaceae</taxon>
        <taxon>Magnetospirillum</taxon>
    </lineage>
</organism>
<reference evidence="1 2" key="1">
    <citation type="submission" date="2013-04" db="EMBL/GenBank/DDBJ databases">
        <authorList>
            <person name="Kuznetsov B."/>
            <person name="Ivanovsky R."/>
        </authorList>
    </citation>
    <scope>NUCLEOTIDE SEQUENCE [LARGE SCALE GENOMIC DNA]</scope>
    <source>
        <strain evidence="1 2">MGU-K5</strain>
    </source>
</reference>
<name>S9SE40_MAGFU</name>
<gene>
    <name evidence="1" type="ORF">K678_02890</name>
</gene>